<evidence type="ECO:0000259" key="7">
    <source>
        <dbReference type="SMART" id="SM00849"/>
    </source>
</evidence>
<evidence type="ECO:0000313" key="9">
    <source>
        <dbReference type="Proteomes" id="UP000286976"/>
    </source>
</evidence>
<dbReference type="EMBL" id="PIPQ01000005">
    <property type="protein sequence ID" value="RUO39828.1"/>
    <property type="molecule type" value="Genomic_DNA"/>
</dbReference>
<keyword evidence="2" id="KW-0479">Metal-binding</keyword>
<dbReference type="InterPro" id="IPR042173">
    <property type="entry name" value="RNase_J_2"/>
</dbReference>
<keyword evidence="5" id="KW-0269">Exonuclease</keyword>
<keyword evidence="4" id="KW-0862">Zinc</keyword>
<dbReference type="Pfam" id="PF07521">
    <property type="entry name" value="RMMBL"/>
    <property type="match status" value="1"/>
</dbReference>
<evidence type="ECO:0000256" key="1">
    <source>
        <dbReference type="ARBA" id="ARBA00022722"/>
    </source>
</evidence>
<dbReference type="GO" id="GO:0046872">
    <property type="term" value="F:metal ion binding"/>
    <property type="evidence" value="ECO:0007669"/>
    <property type="project" value="UniProtKB-KW"/>
</dbReference>
<organism evidence="8 9">
    <name type="scientific">Aliidiomarina taiwanensis</name>
    <dbReference type="NCBI Taxonomy" id="946228"/>
    <lineage>
        <taxon>Bacteria</taxon>
        <taxon>Pseudomonadati</taxon>
        <taxon>Pseudomonadota</taxon>
        <taxon>Gammaproteobacteria</taxon>
        <taxon>Alteromonadales</taxon>
        <taxon>Idiomarinaceae</taxon>
        <taxon>Aliidiomarina</taxon>
    </lineage>
</organism>
<dbReference type="Gene3D" id="3.40.50.10710">
    <property type="entry name" value="Metallo-hydrolase/oxidoreductase"/>
    <property type="match status" value="1"/>
</dbReference>
<name>A0A432X112_9GAMM</name>
<evidence type="ECO:0000313" key="8">
    <source>
        <dbReference type="EMBL" id="RUO39828.1"/>
    </source>
</evidence>
<reference evidence="8 9" key="1">
    <citation type="journal article" date="2011" name="Front. Microbiol.">
        <title>Genomic signatures of strain selection and enhancement in Bacillus atrophaeus var. globigii, a historical biowarfare simulant.</title>
        <authorList>
            <person name="Gibbons H.S."/>
            <person name="Broomall S.M."/>
            <person name="McNew L.A."/>
            <person name="Daligault H."/>
            <person name="Chapman C."/>
            <person name="Bruce D."/>
            <person name="Karavis M."/>
            <person name="Krepps M."/>
            <person name="McGregor P.A."/>
            <person name="Hong C."/>
            <person name="Park K.H."/>
            <person name="Akmal A."/>
            <person name="Feldman A."/>
            <person name="Lin J.S."/>
            <person name="Chang W.E."/>
            <person name="Higgs B.W."/>
            <person name="Demirev P."/>
            <person name="Lindquist J."/>
            <person name="Liem A."/>
            <person name="Fochler E."/>
            <person name="Read T.D."/>
            <person name="Tapia R."/>
            <person name="Johnson S."/>
            <person name="Bishop-Lilly K.A."/>
            <person name="Detter C."/>
            <person name="Han C."/>
            <person name="Sozhamannan S."/>
            <person name="Rosenzweig C.N."/>
            <person name="Skowronski E.W."/>
        </authorList>
    </citation>
    <scope>NUCLEOTIDE SEQUENCE [LARGE SCALE GENOMIC DNA]</scope>
    <source>
        <strain evidence="8 9">AIT1</strain>
    </source>
</reference>
<evidence type="ECO:0000256" key="4">
    <source>
        <dbReference type="ARBA" id="ARBA00022833"/>
    </source>
</evidence>
<dbReference type="Gene3D" id="3.60.15.10">
    <property type="entry name" value="Ribonuclease Z/Hydroxyacylglutathione hydrolase-like"/>
    <property type="match status" value="1"/>
</dbReference>
<dbReference type="InterPro" id="IPR036866">
    <property type="entry name" value="RibonucZ/Hydroxyglut_hydro"/>
</dbReference>
<feature type="domain" description="Metallo-beta-lactamase" evidence="7">
    <location>
        <begin position="1"/>
        <end position="193"/>
    </location>
</feature>
<accession>A0A432X112</accession>
<keyword evidence="6" id="KW-0694">RNA-binding</keyword>
<dbReference type="PANTHER" id="PTHR43694">
    <property type="entry name" value="RIBONUCLEASE J"/>
    <property type="match status" value="1"/>
</dbReference>
<dbReference type="InterPro" id="IPR055132">
    <property type="entry name" value="RNase_J_b_CASP"/>
</dbReference>
<keyword evidence="1" id="KW-0540">Nuclease</keyword>
<keyword evidence="3 8" id="KW-0378">Hydrolase</keyword>
<protein>
    <submittedName>
        <fullName evidence="8">MBL fold metallo-hydrolase</fullName>
    </submittedName>
</protein>
<dbReference type="Pfam" id="PF00753">
    <property type="entry name" value="Lactamase_B"/>
    <property type="match status" value="1"/>
</dbReference>
<dbReference type="InterPro" id="IPR011108">
    <property type="entry name" value="RMMBL"/>
</dbReference>
<gene>
    <name evidence="8" type="ORF">CWE15_08725</name>
</gene>
<dbReference type="Pfam" id="PF22505">
    <property type="entry name" value="RNase_J_b_CASP"/>
    <property type="match status" value="1"/>
</dbReference>
<evidence type="ECO:0000256" key="2">
    <source>
        <dbReference type="ARBA" id="ARBA00022723"/>
    </source>
</evidence>
<keyword evidence="9" id="KW-1185">Reference proteome</keyword>
<proteinExistence type="predicted"/>
<dbReference type="GO" id="GO:0004527">
    <property type="term" value="F:exonuclease activity"/>
    <property type="evidence" value="ECO:0007669"/>
    <property type="project" value="UniProtKB-KW"/>
</dbReference>
<dbReference type="InterPro" id="IPR001279">
    <property type="entry name" value="Metallo-B-lactamas"/>
</dbReference>
<comment type="caution">
    <text evidence="8">The sequence shown here is derived from an EMBL/GenBank/DDBJ whole genome shotgun (WGS) entry which is preliminary data.</text>
</comment>
<dbReference type="GO" id="GO:0003723">
    <property type="term" value="F:RNA binding"/>
    <property type="evidence" value="ECO:0007669"/>
    <property type="project" value="UniProtKB-KW"/>
</dbReference>
<dbReference type="AlphaFoldDB" id="A0A432X112"/>
<dbReference type="SMART" id="SM00849">
    <property type="entry name" value="Lactamase_B"/>
    <property type="match status" value="1"/>
</dbReference>
<dbReference type="SUPFAM" id="SSF56281">
    <property type="entry name" value="Metallo-hydrolase/oxidoreductase"/>
    <property type="match status" value="1"/>
</dbReference>
<evidence type="ECO:0000256" key="6">
    <source>
        <dbReference type="ARBA" id="ARBA00022884"/>
    </source>
</evidence>
<evidence type="ECO:0000256" key="3">
    <source>
        <dbReference type="ARBA" id="ARBA00022801"/>
    </source>
</evidence>
<evidence type="ECO:0000256" key="5">
    <source>
        <dbReference type="ARBA" id="ARBA00022839"/>
    </source>
</evidence>
<dbReference type="CDD" id="cd07714">
    <property type="entry name" value="RNaseJ_MBL-fold"/>
    <property type="match status" value="1"/>
</dbReference>
<dbReference type="OrthoDB" id="9803916at2"/>
<dbReference type="Proteomes" id="UP000286976">
    <property type="component" value="Unassembled WGS sequence"/>
</dbReference>
<sequence length="432" mass="47506">MNLNLFGHAGQWLMVDCGVTFKEPLQPQQSGLASSETFDVVSADPAFIVEHKEHLAGIVITHAHEDHVGAIPYLWQRFQVPIYTTAFTAEVLRRKLAQTKLADKVPIVVVNTGDTQKIGVFEVQWLAITHSIPEPHGMVIKTPAGTIFHTADWKIDNNPVLGKGFQSRPFKRMGEKNMTAMVCDSTNALRPGHSVSESECYAGLKQLINEASGRVVVSCFSSNVARLLTLGRIAKETGRYMALLGRSLQNMVSIARSTGYWDESIPLAEQRHIGYLPREEILAVATGSQGEPRAAMQRLANDSYRDLNLDKGDRVIFSSMIIPGNEEPIENLVKALKAKGFDVFQAHETELPIHASGHPCQEELKQMYSWVKPQIAIPVHGEAEHIASSAAIAKECGVPVQMAGLNGDLYVLAPEPAIRRQAVRTGRIPLVQ</sequence>
<dbReference type="RefSeq" id="WP_126757703.1">
    <property type="nucleotide sequence ID" value="NZ_PIPQ01000005.1"/>
</dbReference>
<dbReference type="PANTHER" id="PTHR43694:SF1">
    <property type="entry name" value="RIBONUCLEASE J"/>
    <property type="match status" value="1"/>
</dbReference>